<evidence type="ECO:0000313" key="2">
    <source>
        <dbReference type="EMBL" id="MFG6431742.1"/>
    </source>
</evidence>
<name>A0ABW7F950_9BURK</name>
<evidence type="ECO:0000313" key="3">
    <source>
        <dbReference type="Proteomes" id="UP001606210"/>
    </source>
</evidence>
<dbReference type="EMBL" id="JBIGHV010000006">
    <property type="protein sequence ID" value="MFG6431742.1"/>
    <property type="molecule type" value="Genomic_DNA"/>
</dbReference>
<accession>A0ABW7F950</accession>
<proteinExistence type="predicted"/>
<comment type="caution">
    <text evidence="2">The sequence shown here is derived from an EMBL/GenBank/DDBJ whole genome shotgun (WGS) entry which is preliminary data.</text>
</comment>
<organism evidence="2 3">
    <name type="scientific">Pelomonas parva</name>
    <dbReference type="NCBI Taxonomy" id="3299032"/>
    <lineage>
        <taxon>Bacteria</taxon>
        <taxon>Pseudomonadati</taxon>
        <taxon>Pseudomonadota</taxon>
        <taxon>Betaproteobacteria</taxon>
        <taxon>Burkholderiales</taxon>
        <taxon>Sphaerotilaceae</taxon>
        <taxon>Roseateles</taxon>
    </lineage>
</organism>
<keyword evidence="1" id="KW-0732">Signal</keyword>
<sequence>MNTLKLLAVTVCSFAMAAPALAGPDWSAIEQARKLRRAASTETAPAATRVAHAEPATNAACTTAAPLLQPDHGPRPVTTPQANRVRVAEHKAALGNCMLAAR</sequence>
<gene>
    <name evidence="2" type="ORF">ACG00Y_17610</name>
</gene>
<dbReference type="Proteomes" id="UP001606210">
    <property type="component" value="Unassembled WGS sequence"/>
</dbReference>
<dbReference type="RefSeq" id="WP_394481037.1">
    <property type="nucleotide sequence ID" value="NZ_JBIGHV010000006.1"/>
</dbReference>
<evidence type="ECO:0000256" key="1">
    <source>
        <dbReference type="SAM" id="SignalP"/>
    </source>
</evidence>
<protein>
    <submittedName>
        <fullName evidence="2">Uncharacterized protein</fullName>
    </submittedName>
</protein>
<feature type="signal peptide" evidence="1">
    <location>
        <begin position="1"/>
        <end position="22"/>
    </location>
</feature>
<keyword evidence="3" id="KW-1185">Reference proteome</keyword>
<feature type="chain" id="PRO_5045262568" evidence="1">
    <location>
        <begin position="23"/>
        <end position="102"/>
    </location>
</feature>
<reference evidence="2 3" key="1">
    <citation type="submission" date="2024-08" db="EMBL/GenBank/DDBJ databases">
        <authorList>
            <person name="Lu H."/>
        </authorList>
    </citation>
    <scope>NUCLEOTIDE SEQUENCE [LARGE SCALE GENOMIC DNA]</scope>
    <source>
        <strain evidence="2 3">LYH14W</strain>
    </source>
</reference>